<dbReference type="Proteomes" id="UP000319732">
    <property type="component" value="Unassembled WGS sequence"/>
</dbReference>
<feature type="compositionally biased region" description="Low complexity" evidence="10">
    <location>
        <begin position="268"/>
        <end position="281"/>
    </location>
</feature>
<dbReference type="GO" id="GO:0004615">
    <property type="term" value="F:phosphomannomutase activity"/>
    <property type="evidence" value="ECO:0007669"/>
    <property type="project" value="UniProtKB-EC"/>
</dbReference>
<reference evidence="15 16" key="1">
    <citation type="submission" date="2019-06" db="EMBL/GenBank/DDBJ databases">
        <title>Whole genome sequence for Cellvibrionaceae sp. R142.</title>
        <authorList>
            <person name="Wang G."/>
        </authorList>
    </citation>
    <scope>NUCLEOTIDE SEQUENCE [LARGE SCALE GENOMIC DNA]</scope>
    <source>
        <strain evidence="15 16">R142</strain>
    </source>
</reference>
<feature type="domain" description="Alpha-D-phosphohexomutase alpha/beta/alpha" evidence="14">
    <location>
        <begin position="583"/>
        <end position="688"/>
    </location>
</feature>
<evidence type="ECO:0000256" key="1">
    <source>
        <dbReference type="ARBA" id="ARBA00000586"/>
    </source>
</evidence>
<evidence type="ECO:0000256" key="8">
    <source>
        <dbReference type="ARBA" id="ARBA00022842"/>
    </source>
</evidence>
<dbReference type="InterPro" id="IPR005841">
    <property type="entry name" value="Alpha-D-phosphohexomutase_SF"/>
</dbReference>
<dbReference type="EC" id="5.4.2.8" evidence="5"/>
<comment type="similarity">
    <text evidence="4">Belongs to the phosphohexose mutase family.</text>
</comment>
<dbReference type="InterPro" id="IPR016055">
    <property type="entry name" value="A-D-PHexomutase_a/b/a-I/II/III"/>
</dbReference>
<dbReference type="GO" id="GO:0005975">
    <property type="term" value="P:carbohydrate metabolic process"/>
    <property type="evidence" value="ECO:0007669"/>
    <property type="project" value="InterPro"/>
</dbReference>
<dbReference type="PRINTS" id="PR00509">
    <property type="entry name" value="PGMPMM"/>
</dbReference>
<gene>
    <name evidence="15" type="ORF">FKG94_07400</name>
</gene>
<dbReference type="InterPro" id="IPR005846">
    <property type="entry name" value="A-D-PHexomutase_a/b/a-III"/>
</dbReference>
<keyword evidence="8" id="KW-0460">Magnesium</keyword>
<evidence type="ECO:0000256" key="9">
    <source>
        <dbReference type="ARBA" id="ARBA00023235"/>
    </source>
</evidence>
<keyword evidence="9" id="KW-0413">Isomerase</keyword>
<evidence type="ECO:0000259" key="14">
    <source>
        <dbReference type="Pfam" id="PF02880"/>
    </source>
</evidence>
<dbReference type="InterPro" id="IPR036900">
    <property type="entry name" value="A-D-PHexomutase_C_sf"/>
</dbReference>
<feature type="domain" description="Alpha-D-phosphohexomutase alpha/beta/alpha" evidence="12">
    <location>
        <begin position="335"/>
        <end position="466"/>
    </location>
</feature>
<evidence type="ECO:0000256" key="6">
    <source>
        <dbReference type="ARBA" id="ARBA00022553"/>
    </source>
</evidence>
<dbReference type="PANTHER" id="PTHR43771:SF2">
    <property type="entry name" value="PHOSPHOMANNOMUTASE_PHOSPHOGLUCOMUTASE"/>
    <property type="match status" value="1"/>
</dbReference>
<accession>A0A545TZU3</accession>
<evidence type="ECO:0000256" key="7">
    <source>
        <dbReference type="ARBA" id="ARBA00022723"/>
    </source>
</evidence>
<comment type="pathway">
    <text evidence="3">Nucleotide-sugar biosynthesis; GDP-alpha-D-mannose biosynthesis; alpha-D-mannose 1-phosphate from D-fructose 6-phosphate: step 2/2.</text>
</comment>
<dbReference type="SUPFAM" id="SSF55957">
    <property type="entry name" value="Phosphoglucomutase, C-terminal domain"/>
    <property type="match status" value="1"/>
</dbReference>
<dbReference type="Gene3D" id="3.30.310.50">
    <property type="entry name" value="Alpha-D-phosphohexomutase, C-terminal domain"/>
    <property type="match status" value="1"/>
</dbReference>
<evidence type="ECO:0000256" key="3">
    <source>
        <dbReference type="ARBA" id="ARBA00004699"/>
    </source>
</evidence>
<dbReference type="Pfam" id="PF00408">
    <property type="entry name" value="PGM_PMM_IV"/>
    <property type="match status" value="1"/>
</dbReference>
<dbReference type="InterPro" id="IPR005843">
    <property type="entry name" value="A-D-PHexomutase_C"/>
</dbReference>
<protein>
    <recommendedName>
        <fullName evidence="5">phosphomannomutase</fullName>
        <ecNumber evidence="5">5.4.2.8</ecNumber>
    </recommendedName>
</protein>
<dbReference type="Pfam" id="PF02880">
    <property type="entry name" value="PGM_PMM_III"/>
    <property type="match status" value="1"/>
</dbReference>
<dbReference type="PANTHER" id="PTHR43771">
    <property type="entry name" value="PHOSPHOMANNOMUTASE"/>
    <property type="match status" value="1"/>
</dbReference>
<dbReference type="AlphaFoldDB" id="A0A545TZU3"/>
<dbReference type="Pfam" id="PF02878">
    <property type="entry name" value="PGM_PMM_I"/>
    <property type="match status" value="1"/>
</dbReference>
<keyword evidence="16" id="KW-1185">Reference proteome</keyword>
<evidence type="ECO:0000256" key="2">
    <source>
        <dbReference type="ARBA" id="ARBA00001946"/>
    </source>
</evidence>
<dbReference type="EMBL" id="VHSG01000007">
    <property type="protein sequence ID" value="TQV82738.1"/>
    <property type="molecule type" value="Genomic_DNA"/>
</dbReference>
<keyword evidence="6" id="KW-0597">Phosphoprotein</keyword>
<comment type="catalytic activity">
    <reaction evidence="1">
        <text>alpha-D-mannose 1-phosphate = D-mannose 6-phosphate</text>
        <dbReference type="Rhea" id="RHEA:11140"/>
        <dbReference type="ChEBI" id="CHEBI:58409"/>
        <dbReference type="ChEBI" id="CHEBI:58735"/>
        <dbReference type="EC" id="5.4.2.8"/>
    </reaction>
</comment>
<evidence type="ECO:0000256" key="10">
    <source>
        <dbReference type="SAM" id="MobiDB-lite"/>
    </source>
</evidence>
<keyword evidence="7" id="KW-0479">Metal-binding</keyword>
<evidence type="ECO:0000259" key="12">
    <source>
        <dbReference type="Pfam" id="PF02878"/>
    </source>
</evidence>
<proteinExistence type="inferred from homology"/>
<comment type="cofactor">
    <cofactor evidence="2">
        <name>Mg(2+)</name>
        <dbReference type="ChEBI" id="CHEBI:18420"/>
    </cofactor>
</comment>
<feature type="region of interest" description="Disordered" evidence="10">
    <location>
        <begin position="263"/>
        <end position="282"/>
    </location>
</feature>
<dbReference type="Pfam" id="PF02879">
    <property type="entry name" value="PGM_PMM_II"/>
    <property type="match status" value="1"/>
</dbReference>
<feature type="domain" description="Alpha-D-phosphohexomutase C-terminal" evidence="11">
    <location>
        <begin position="698"/>
        <end position="769"/>
    </location>
</feature>
<evidence type="ECO:0000256" key="4">
    <source>
        <dbReference type="ARBA" id="ARBA00010231"/>
    </source>
</evidence>
<comment type="caution">
    <text evidence="15">The sequence shown here is derived from an EMBL/GenBank/DDBJ whole genome shotgun (WGS) entry which is preliminary data.</text>
</comment>
<evidence type="ECO:0000259" key="11">
    <source>
        <dbReference type="Pfam" id="PF00408"/>
    </source>
</evidence>
<dbReference type="SUPFAM" id="SSF53738">
    <property type="entry name" value="Phosphoglucomutase, first 3 domains"/>
    <property type="match status" value="3"/>
</dbReference>
<evidence type="ECO:0000259" key="13">
    <source>
        <dbReference type="Pfam" id="PF02879"/>
    </source>
</evidence>
<dbReference type="InterPro" id="IPR005845">
    <property type="entry name" value="A-D-PHexomutase_a/b/a-II"/>
</dbReference>
<feature type="domain" description="Alpha-D-phosphohexomutase alpha/beta/alpha" evidence="13">
    <location>
        <begin position="481"/>
        <end position="578"/>
    </location>
</feature>
<sequence length="786" mass="84402">MLMLNIGLAYWAYTKWVVEAQQQRLDRLTDSIGQQLASRTGERLTQLQADIERLAAQPGLAQALADNNATALRVFRNGIGRTLVDAIAIRFIPLNTADVDASGAVPLRFAELDMINRAEKRTPVTPEASSLDGAWILHAVAPIPAEAEKPVAGTLFISLGNDSLQPLLSETDSHLGKAELMQQFPLSAPKTVVAIGAGDLGAGQVHSVADTHWKIRFTPGPALAEQAAVNPLPLILVLALIAAITLAGSYQLAKHPRLLPPSAARRQAGATPDPAAAASTGETLADTIDQDILDIDVADEDRDLLGLQESSATAGGTQPDSVASGAQTKDIPAAIFRAYDIRGVVGTELTAELAEFIGRATASEALDRGETALLVGRDGRSHSPELTASLIKGILSTGCNVINIGLVPTPVLYYATCETGTTNSGVMVTASHNAAEYNGFKLVLGGGALADDDIQQLRSRILRRDFHSGQGSEEQRDITAEYIDRIFSDVALAGEISIVIDAGNGATSEVAPALFEELGCDVIPLHCKIDGSFPNHDPDPTRPENLADLIDKVRQSNADIGVAFDGDGDRIMAVTPKGEIIWPDRLLMLFAKDIVSRCPGADVIFDVKCTRQLNGLITSYGGRPVIWKSGHSHMKAKMLESDAMLGGEFSGHIFIKDRWYGFDDGMYAAARLIEIMSLRDQDLDTIFAGFPALPATPEIRIPTDEEKKFPLIRALVSQGDFQNGKITTVDGLRVDYEKSWGLVRASNTAAAITLRFEGETEEDIRQVQKVFKRELLKLDADLALNF</sequence>
<dbReference type="Gene3D" id="3.40.120.10">
    <property type="entry name" value="Alpha-D-Glucose-1,6-Bisphosphate, subunit A, domain 3"/>
    <property type="match status" value="3"/>
</dbReference>
<evidence type="ECO:0000256" key="5">
    <source>
        <dbReference type="ARBA" id="ARBA00012730"/>
    </source>
</evidence>
<dbReference type="InterPro" id="IPR005844">
    <property type="entry name" value="A-D-PHexomutase_a/b/a-I"/>
</dbReference>
<evidence type="ECO:0000313" key="16">
    <source>
        <dbReference type="Proteomes" id="UP000319732"/>
    </source>
</evidence>
<dbReference type="CDD" id="cd03089">
    <property type="entry name" value="PMM_PGM"/>
    <property type="match status" value="1"/>
</dbReference>
<evidence type="ECO:0000313" key="15">
    <source>
        <dbReference type="EMBL" id="TQV82738.1"/>
    </source>
</evidence>
<organism evidence="15 16">
    <name type="scientific">Exilibacterium tricleocarpae</name>
    <dbReference type="NCBI Taxonomy" id="2591008"/>
    <lineage>
        <taxon>Bacteria</taxon>
        <taxon>Pseudomonadati</taxon>
        <taxon>Pseudomonadota</taxon>
        <taxon>Gammaproteobacteria</taxon>
        <taxon>Cellvibrionales</taxon>
        <taxon>Cellvibrionaceae</taxon>
        <taxon>Exilibacterium</taxon>
    </lineage>
</organism>
<dbReference type="GO" id="GO:0046872">
    <property type="term" value="F:metal ion binding"/>
    <property type="evidence" value="ECO:0007669"/>
    <property type="project" value="UniProtKB-KW"/>
</dbReference>
<name>A0A545TZU3_9GAMM</name>
<dbReference type="OrthoDB" id="9803322at2"/>